<keyword evidence="1" id="KW-0805">Transcription regulation</keyword>
<keyword evidence="3" id="KW-0804">Transcription</keyword>
<evidence type="ECO:0000313" key="6">
    <source>
        <dbReference type="Proteomes" id="UP000626148"/>
    </source>
</evidence>
<comment type="caution">
    <text evidence="5">The sequence shown here is derived from an EMBL/GenBank/DDBJ whole genome shotgun (WGS) entry which is preliminary data.</text>
</comment>
<keyword evidence="2" id="KW-0238">DNA-binding</keyword>
<evidence type="ECO:0000256" key="3">
    <source>
        <dbReference type="ARBA" id="ARBA00023163"/>
    </source>
</evidence>
<proteinExistence type="predicted"/>
<dbReference type="PROSITE" id="PS01124">
    <property type="entry name" value="HTH_ARAC_FAMILY_2"/>
    <property type="match status" value="1"/>
</dbReference>
<dbReference type="InterPro" id="IPR018060">
    <property type="entry name" value="HTH_AraC"/>
</dbReference>
<dbReference type="PROSITE" id="PS00041">
    <property type="entry name" value="HTH_ARAC_FAMILY_1"/>
    <property type="match status" value="1"/>
</dbReference>
<evidence type="ECO:0000256" key="2">
    <source>
        <dbReference type="ARBA" id="ARBA00023125"/>
    </source>
</evidence>
<dbReference type="GO" id="GO:0043565">
    <property type="term" value="F:sequence-specific DNA binding"/>
    <property type="evidence" value="ECO:0007669"/>
    <property type="project" value="InterPro"/>
</dbReference>
<dbReference type="SUPFAM" id="SSF46689">
    <property type="entry name" value="Homeodomain-like"/>
    <property type="match status" value="1"/>
</dbReference>
<dbReference type="PANTHER" id="PTHR46796">
    <property type="entry name" value="HTH-TYPE TRANSCRIPTIONAL ACTIVATOR RHAS-RELATED"/>
    <property type="match status" value="1"/>
</dbReference>
<reference evidence="5" key="1">
    <citation type="journal article" date="2014" name="Int. J. Syst. Evol. Microbiol.">
        <title>Complete genome sequence of Corynebacterium casei LMG S-19264T (=DSM 44701T), isolated from a smear-ripened cheese.</title>
        <authorList>
            <consortium name="US DOE Joint Genome Institute (JGI-PGF)"/>
            <person name="Walter F."/>
            <person name="Albersmeier A."/>
            <person name="Kalinowski J."/>
            <person name="Ruckert C."/>
        </authorList>
    </citation>
    <scope>NUCLEOTIDE SEQUENCE</scope>
    <source>
        <strain evidence="5">KCTC 22169</strain>
    </source>
</reference>
<dbReference type="InterPro" id="IPR009057">
    <property type="entry name" value="Homeodomain-like_sf"/>
</dbReference>
<reference evidence="5" key="2">
    <citation type="submission" date="2020-09" db="EMBL/GenBank/DDBJ databases">
        <authorList>
            <person name="Sun Q."/>
            <person name="Kim S."/>
        </authorList>
    </citation>
    <scope>NUCLEOTIDE SEQUENCE</scope>
    <source>
        <strain evidence="5">KCTC 22169</strain>
    </source>
</reference>
<dbReference type="Proteomes" id="UP000626148">
    <property type="component" value="Unassembled WGS sequence"/>
</dbReference>
<dbReference type="GO" id="GO:0003700">
    <property type="term" value="F:DNA-binding transcription factor activity"/>
    <property type="evidence" value="ECO:0007669"/>
    <property type="project" value="InterPro"/>
</dbReference>
<dbReference type="InterPro" id="IPR018062">
    <property type="entry name" value="HTH_AraC-typ_CS"/>
</dbReference>
<dbReference type="InterPro" id="IPR050204">
    <property type="entry name" value="AraC_XylS_family_regulators"/>
</dbReference>
<dbReference type="Gene3D" id="1.10.10.60">
    <property type="entry name" value="Homeodomain-like"/>
    <property type="match status" value="1"/>
</dbReference>
<organism evidence="5 6">
    <name type="scientific">Saccharospirillum salsuginis</name>
    <dbReference type="NCBI Taxonomy" id="418750"/>
    <lineage>
        <taxon>Bacteria</taxon>
        <taxon>Pseudomonadati</taxon>
        <taxon>Pseudomonadota</taxon>
        <taxon>Gammaproteobacteria</taxon>
        <taxon>Oceanospirillales</taxon>
        <taxon>Saccharospirillaceae</taxon>
        <taxon>Saccharospirillum</taxon>
    </lineage>
</organism>
<gene>
    <name evidence="5" type="ORF">GCM10007392_40680</name>
</gene>
<evidence type="ECO:0000256" key="1">
    <source>
        <dbReference type="ARBA" id="ARBA00023015"/>
    </source>
</evidence>
<dbReference type="InterPro" id="IPR046532">
    <property type="entry name" value="DUF6597"/>
</dbReference>
<keyword evidence="6" id="KW-1185">Reference proteome</keyword>
<name>A0A918KMS6_9GAMM</name>
<dbReference type="SMART" id="SM00342">
    <property type="entry name" value="HTH_ARAC"/>
    <property type="match status" value="1"/>
</dbReference>
<dbReference type="AlphaFoldDB" id="A0A918KMS6"/>
<dbReference type="RefSeq" id="WP_189612182.1">
    <property type="nucleotide sequence ID" value="NZ_BMXR01000012.1"/>
</dbReference>
<dbReference type="Pfam" id="PF12833">
    <property type="entry name" value="HTH_18"/>
    <property type="match status" value="1"/>
</dbReference>
<sequence>MDPAKHLQHDITVPRSELQPYVRHFLHTYNPSPAPYSLYVPPTGAIYLSYNFGAPQYMRFSDQVLYRLAPLFVGGQLQREMPWTRIQGHSGLAGVEFTATGFHRLFHVDCRALSDRTIAFGDLVGAREANELAAVLGKETTADGRHHWLEHYLMGKVPHAAETDRVDRAVQLIEQASGRIAIDELAERCAVSHRQLNRTFSVVVGVGPKHYAKVVQIRQVLTALDTDDQATLQELAAWAGYYDQAHFIKDFQRLVGTNPLGFLNHPDSFLKSFLTRL</sequence>
<accession>A0A918KMS6</accession>
<dbReference type="EMBL" id="BMXR01000012">
    <property type="protein sequence ID" value="GGX68887.1"/>
    <property type="molecule type" value="Genomic_DNA"/>
</dbReference>
<protein>
    <recommendedName>
        <fullName evidence="4">HTH araC/xylS-type domain-containing protein</fullName>
    </recommendedName>
</protein>
<dbReference type="PANTHER" id="PTHR46796:SF13">
    <property type="entry name" value="HTH-TYPE TRANSCRIPTIONAL ACTIVATOR RHAS"/>
    <property type="match status" value="1"/>
</dbReference>
<evidence type="ECO:0000313" key="5">
    <source>
        <dbReference type="EMBL" id="GGX68887.1"/>
    </source>
</evidence>
<dbReference type="Pfam" id="PF20240">
    <property type="entry name" value="DUF6597"/>
    <property type="match status" value="1"/>
</dbReference>
<feature type="domain" description="HTH araC/xylS-type" evidence="4">
    <location>
        <begin position="167"/>
        <end position="265"/>
    </location>
</feature>
<evidence type="ECO:0000259" key="4">
    <source>
        <dbReference type="PROSITE" id="PS01124"/>
    </source>
</evidence>